<evidence type="ECO:0000313" key="3">
    <source>
        <dbReference type="Proteomes" id="UP001220324"/>
    </source>
</evidence>
<comment type="caution">
    <text evidence="2">The sequence shown here is derived from an EMBL/GenBank/DDBJ whole genome shotgun (WGS) entry which is preliminary data.</text>
</comment>
<gene>
    <name evidence="2" type="ORF">N7494_004776</name>
</gene>
<dbReference type="PROSITE" id="PS51186">
    <property type="entry name" value="GNAT"/>
    <property type="match status" value="1"/>
</dbReference>
<feature type="domain" description="N-acetyltransferase" evidence="1">
    <location>
        <begin position="82"/>
        <end position="249"/>
    </location>
</feature>
<dbReference type="InterPro" id="IPR016181">
    <property type="entry name" value="Acyl_CoA_acyltransferase"/>
</dbReference>
<dbReference type="Gene3D" id="3.40.630.30">
    <property type="match status" value="1"/>
</dbReference>
<dbReference type="InterPro" id="IPR000182">
    <property type="entry name" value="GNAT_dom"/>
</dbReference>
<evidence type="ECO:0000259" key="1">
    <source>
        <dbReference type="PROSITE" id="PS51186"/>
    </source>
</evidence>
<dbReference type="PANTHER" id="PTHR42791">
    <property type="entry name" value="GNAT FAMILY ACETYLTRANSFERASE"/>
    <property type="match status" value="1"/>
</dbReference>
<proteinExistence type="predicted"/>
<dbReference type="CDD" id="cd04301">
    <property type="entry name" value="NAT_SF"/>
    <property type="match status" value="1"/>
</dbReference>
<dbReference type="Pfam" id="PF00583">
    <property type="entry name" value="Acetyltransf_1"/>
    <property type="match status" value="1"/>
</dbReference>
<organism evidence="2 3">
    <name type="scientific">Penicillium frequentans</name>
    <dbReference type="NCBI Taxonomy" id="3151616"/>
    <lineage>
        <taxon>Eukaryota</taxon>
        <taxon>Fungi</taxon>
        <taxon>Dikarya</taxon>
        <taxon>Ascomycota</taxon>
        <taxon>Pezizomycotina</taxon>
        <taxon>Eurotiomycetes</taxon>
        <taxon>Eurotiomycetidae</taxon>
        <taxon>Eurotiales</taxon>
        <taxon>Aspergillaceae</taxon>
        <taxon>Penicillium</taxon>
    </lineage>
</organism>
<dbReference type="AlphaFoldDB" id="A0AAD6D1B0"/>
<sequence length="258" mass="29206">MPYFLSLVHANPNEFPAVIAAERYAFENPLQPIFRLYCPLLNNSIEETISATADETRKKNLDSIPSEPTSTWLQVTRSKETPHAPNEPILGGAEWIFIPENTSTPQNLESEVKSLSLRHPAGGARIFAEQAFRILRTAEFEIRERYSGKKAYMTLGSCFTVPEYRRKGIAYMLMEWGLERADEGGLDVWIEAAPDAVPFYERCGFEKKVTVFLDFQCPDGLTDVEKEEWEVARVSILPITAVIMGRMCRCGGIEGFDR</sequence>
<dbReference type="PANTHER" id="PTHR42791:SF5">
    <property type="entry name" value="HYPOTHETICAL ACETYLTRANSFERASE (EUROFUNG)"/>
    <property type="match status" value="1"/>
</dbReference>
<name>A0AAD6D1B0_9EURO</name>
<dbReference type="Proteomes" id="UP001220324">
    <property type="component" value="Unassembled WGS sequence"/>
</dbReference>
<keyword evidence="3" id="KW-1185">Reference proteome</keyword>
<reference evidence="2 3" key="1">
    <citation type="journal article" date="2023" name="IMA Fungus">
        <title>Comparative genomic study of the Penicillium genus elucidates a diverse pangenome and 15 lateral gene transfer events.</title>
        <authorList>
            <person name="Petersen C."/>
            <person name="Sorensen T."/>
            <person name="Nielsen M.R."/>
            <person name="Sondergaard T.E."/>
            <person name="Sorensen J.L."/>
            <person name="Fitzpatrick D.A."/>
            <person name="Frisvad J.C."/>
            <person name="Nielsen K.L."/>
        </authorList>
    </citation>
    <scope>NUCLEOTIDE SEQUENCE [LARGE SCALE GENOMIC DNA]</scope>
    <source>
        <strain evidence="2 3">IBT 35679</strain>
    </source>
</reference>
<accession>A0AAD6D1B0</accession>
<dbReference type="SUPFAM" id="SSF55729">
    <property type="entry name" value="Acyl-CoA N-acyltransferases (Nat)"/>
    <property type="match status" value="1"/>
</dbReference>
<protein>
    <recommendedName>
        <fullName evidence="1">N-acetyltransferase domain-containing protein</fullName>
    </recommendedName>
</protein>
<dbReference type="InterPro" id="IPR052523">
    <property type="entry name" value="Trichothecene_AcTrans"/>
</dbReference>
<dbReference type="GO" id="GO:0016747">
    <property type="term" value="F:acyltransferase activity, transferring groups other than amino-acyl groups"/>
    <property type="evidence" value="ECO:0007669"/>
    <property type="project" value="InterPro"/>
</dbReference>
<dbReference type="EMBL" id="JAQIZZ010000003">
    <property type="protein sequence ID" value="KAJ5547191.1"/>
    <property type="molecule type" value="Genomic_DNA"/>
</dbReference>
<evidence type="ECO:0000313" key="2">
    <source>
        <dbReference type="EMBL" id="KAJ5547191.1"/>
    </source>
</evidence>